<name>A6FXD4_9BACT</name>
<dbReference type="AlphaFoldDB" id="A6FXD4"/>
<comment type="caution">
    <text evidence="8">Lacks conserved residue(s) required for the propagation of feature annotation.</text>
</comment>
<dbReference type="Proteomes" id="UP000005801">
    <property type="component" value="Unassembled WGS sequence"/>
</dbReference>
<evidence type="ECO:0000256" key="7">
    <source>
        <dbReference type="ARBA" id="ARBA00023136"/>
    </source>
</evidence>
<dbReference type="InterPro" id="IPR016035">
    <property type="entry name" value="Acyl_Trfase/lysoPLipase"/>
</dbReference>
<dbReference type="PANTHER" id="PTHR14226:SF29">
    <property type="entry name" value="NEUROPATHY TARGET ESTERASE SWS"/>
    <property type="match status" value="1"/>
</dbReference>
<dbReference type="GO" id="GO:0016042">
    <property type="term" value="P:lipid catabolic process"/>
    <property type="evidence" value="ECO:0007669"/>
    <property type="project" value="UniProtKB-UniRule"/>
</dbReference>
<evidence type="ECO:0000313" key="10">
    <source>
        <dbReference type="EMBL" id="EDM81958.1"/>
    </source>
</evidence>
<evidence type="ECO:0000256" key="3">
    <source>
        <dbReference type="ARBA" id="ARBA00022801"/>
    </source>
</evidence>
<protein>
    <submittedName>
        <fullName evidence="10">Cyclic nucleotide-binding domain (CNMP-BD) protein</fullName>
    </submittedName>
</protein>
<organism evidence="10 11">
    <name type="scientific">Plesiocystis pacifica SIR-1</name>
    <dbReference type="NCBI Taxonomy" id="391625"/>
    <lineage>
        <taxon>Bacteria</taxon>
        <taxon>Pseudomonadati</taxon>
        <taxon>Myxococcota</taxon>
        <taxon>Polyangia</taxon>
        <taxon>Nannocystales</taxon>
        <taxon>Nannocystaceae</taxon>
        <taxon>Plesiocystis</taxon>
    </lineage>
</organism>
<dbReference type="Pfam" id="PF24179">
    <property type="entry name" value="NTE_Ploop"/>
    <property type="match status" value="1"/>
</dbReference>
<evidence type="ECO:0000313" key="11">
    <source>
        <dbReference type="Proteomes" id="UP000005801"/>
    </source>
</evidence>
<proteinExistence type="predicted"/>
<comment type="caution">
    <text evidence="10">The sequence shown here is derived from an EMBL/GenBank/DDBJ whole genome shotgun (WGS) entry which is preliminary data.</text>
</comment>
<dbReference type="InterPro" id="IPR050301">
    <property type="entry name" value="NTE"/>
</dbReference>
<feature type="domain" description="PNPLA" evidence="9">
    <location>
        <begin position="172"/>
        <end position="332"/>
    </location>
</feature>
<evidence type="ECO:0000259" key="9">
    <source>
        <dbReference type="PROSITE" id="PS51635"/>
    </source>
</evidence>
<keyword evidence="7" id="KW-0472">Membrane</keyword>
<accession>A6FXD4</accession>
<evidence type="ECO:0000256" key="1">
    <source>
        <dbReference type="ARBA" id="ARBA00004370"/>
    </source>
</evidence>
<reference evidence="10 11" key="1">
    <citation type="submission" date="2007-06" db="EMBL/GenBank/DDBJ databases">
        <authorList>
            <person name="Shimkets L."/>
            <person name="Ferriera S."/>
            <person name="Johnson J."/>
            <person name="Kravitz S."/>
            <person name="Beeson K."/>
            <person name="Sutton G."/>
            <person name="Rogers Y.-H."/>
            <person name="Friedman R."/>
            <person name="Frazier M."/>
            <person name="Venter J.C."/>
        </authorList>
    </citation>
    <scope>NUCLEOTIDE SEQUENCE [LARGE SCALE GENOMIC DNA]</scope>
    <source>
        <strain evidence="10 11">SIR-1</strain>
    </source>
</reference>
<keyword evidence="2" id="KW-0812">Transmembrane</keyword>
<sequence>MFTLIPHAGTDLRAFAEELAAALPEPARILDAHHLGPALHTPTNAYEQRRLALELGADDSAGQTLTLLLANRRVDGWTRACVAAADELLVVADSAFDPEPDLVERALVAGHFPGRRQADRLVLVHAPGTTRAPGTRRWLAPRPEQPHHHVAWQRPADLRRLGRVLRRRTLGLALAGGAARCFFHLGLLQALDELGVEVDLFTGTSAGANVAAGAAGGRSVAENRAGIMRVMLDQNPMGRPTLPLVSLMDNRHIDAVAREVCENLCIEDMWRPFACVATNLSTARPQLLTRGPVAKAMMATASVPLLTPPVVHEGQLLVDGCLVDNLPVEPLRRLGADRVLACEISGVPKLRFDASLSRFPTALEFLGDRLGARARGRKPKRVPNLVSLALQCVASASALQYDRPGQGPDLRLDMPCRGFPVTDFRRHEEMEARGRSHALEHAEAILALASPGRSAPAAFRPTLQHTSVA</sequence>
<comment type="subcellular location">
    <subcellularLocation>
        <location evidence="1">Membrane</location>
    </subcellularLocation>
</comment>
<dbReference type="PANTHER" id="PTHR14226">
    <property type="entry name" value="NEUROPATHY TARGET ESTERASE/SWISS CHEESE D.MELANOGASTER"/>
    <property type="match status" value="1"/>
</dbReference>
<dbReference type="InterPro" id="IPR056556">
    <property type="entry name" value="NTE1_P-loop_dom"/>
</dbReference>
<keyword evidence="4 8" id="KW-0442">Lipid degradation</keyword>
<dbReference type="PROSITE" id="PS51635">
    <property type="entry name" value="PNPLA"/>
    <property type="match status" value="1"/>
</dbReference>
<evidence type="ECO:0000256" key="8">
    <source>
        <dbReference type="PROSITE-ProRule" id="PRU01161"/>
    </source>
</evidence>
<evidence type="ECO:0000256" key="6">
    <source>
        <dbReference type="ARBA" id="ARBA00023098"/>
    </source>
</evidence>
<keyword evidence="3 8" id="KW-0378">Hydrolase</keyword>
<gene>
    <name evidence="10" type="ORF">PPSIR1_05808</name>
</gene>
<feature type="short sequence motif" description="GXSXG" evidence="8">
    <location>
        <begin position="203"/>
        <end position="207"/>
    </location>
</feature>
<dbReference type="Gene3D" id="3.40.1090.10">
    <property type="entry name" value="Cytosolic phospholipase A2 catalytic domain"/>
    <property type="match status" value="2"/>
</dbReference>
<feature type="active site" description="Nucleophile" evidence="8">
    <location>
        <position position="205"/>
    </location>
</feature>
<dbReference type="InterPro" id="IPR002641">
    <property type="entry name" value="PNPLA_dom"/>
</dbReference>
<dbReference type="GO" id="GO:0016020">
    <property type="term" value="C:membrane"/>
    <property type="evidence" value="ECO:0007669"/>
    <property type="project" value="UniProtKB-SubCell"/>
</dbReference>
<keyword evidence="6 8" id="KW-0443">Lipid metabolism</keyword>
<keyword evidence="5" id="KW-1133">Transmembrane helix</keyword>
<keyword evidence="11" id="KW-1185">Reference proteome</keyword>
<dbReference type="RefSeq" id="WP_006969133.1">
    <property type="nucleotide sequence ID" value="NZ_ABCS01000001.1"/>
</dbReference>
<evidence type="ECO:0000256" key="5">
    <source>
        <dbReference type="ARBA" id="ARBA00022989"/>
    </source>
</evidence>
<feature type="active site" description="Proton acceptor" evidence="8">
    <location>
        <position position="319"/>
    </location>
</feature>
<dbReference type="Pfam" id="PF01734">
    <property type="entry name" value="Patatin"/>
    <property type="match status" value="1"/>
</dbReference>
<dbReference type="GO" id="GO:0016787">
    <property type="term" value="F:hydrolase activity"/>
    <property type="evidence" value="ECO:0007669"/>
    <property type="project" value="UniProtKB-UniRule"/>
</dbReference>
<evidence type="ECO:0000256" key="4">
    <source>
        <dbReference type="ARBA" id="ARBA00022963"/>
    </source>
</evidence>
<dbReference type="SUPFAM" id="SSF52151">
    <property type="entry name" value="FabD/lysophospholipase-like"/>
    <property type="match status" value="1"/>
</dbReference>
<dbReference type="STRING" id="391625.PPSIR1_05808"/>
<evidence type="ECO:0000256" key="2">
    <source>
        <dbReference type="ARBA" id="ARBA00022692"/>
    </source>
</evidence>
<dbReference type="EMBL" id="ABCS01000001">
    <property type="protein sequence ID" value="EDM81958.1"/>
    <property type="molecule type" value="Genomic_DNA"/>
</dbReference>
<dbReference type="eggNOG" id="COG1752">
    <property type="taxonomic scope" value="Bacteria"/>
</dbReference>